<evidence type="ECO:0000313" key="3">
    <source>
        <dbReference type="Proteomes" id="UP000256345"/>
    </source>
</evidence>
<feature type="signal peptide" evidence="1">
    <location>
        <begin position="1"/>
        <end position="23"/>
    </location>
</feature>
<accession>A0ABX9JYV0</accession>
<evidence type="ECO:0000313" key="2">
    <source>
        <dbReference type="EMBL" id="REG29723.1"/>
    </source>
</evidence>
<feature type="chain" id="PRO_5046091977" description="Thioredoxin domain-containing protein" evidence="1">
    <location>
        <begin position="24"/>
        <end position="65"/>
    </location>
</feature>
<sequence length="65" mass="6995">MRTHLSSLLVVGLLACSAARTSAVSEPAASHARAPLPFIEDDYSRALSEAKSRGLPLFVDTWAPW</sequence>
<gene>
    <name evidence="2" type="ORF">ATI61_107419</name>
</gene>
<evidence type="ECO:0008006" key="4">
    <source>
        <dbReference type="Google" id="ProtNLM"/>
    </source>
</evidence>
<dbReference type="RefSeq" id="WP_047860859.1">
    <property type="nucleotide sequence ID" value="NZ_CP011509.1"/>
</dbReference>
<keyword evidence="3" id="KW-1185">Reference proteome</keyword>
<reference evidence="2 3" key="1">
    <citation type="submission" date="2018-08" db="EMBL/GenBank/DDBJ databases">
        <title>Genomic Encyclopedia of Archaeal and Bacterial Type Strains, Phase II (KMG-II): from individual species to whole genera.</title>
        <authorList>
            <person name="Goeker M."/>
        </authorList>
    </citation>
    <scope>NUCLEOTIDE SEQUENCE [LARGE SCALE GENOMIC DNA]</scope>
    <source>
        <strain evidence="2 3">DSM 2261</strain>
    </source>
</reference>
<dbReference type="Proteomes" id="UP000256345">
    <property type="component" value="Unassembled WGS sequence"/>
</dbReference>
<dbReference type="PROSITE" id="PS51257">
    <property type="entry name" value="PROKAR_LIPOPROTEIN"/>
    <property type="match status" value="1"/>
</dbReference>
<keyword evidence="1" id="KW-0732">Signal</keyword>
<dbReference type="EMBL" id="QUMU01000007">
    <property type="protein sequence ID" value="REG29723.1"/>
    <property type="molecule type" value="Genomic_DNA"/>
</dbReference>
<organism evidence="2 3">
    <name type="scientific">Archangium gephyra</name>
    <dbReference type="NCBI Taxonomy" id="48"/>
    <lineage>
        <taxon>Bacteria</taxon>
        <taxon>Pseudomonadati</taxon>
        <taxon>Myxococcota</taxon>
        <taxon>Myxococcia</taxon>
        <taxon>Myxococcales</taxon>
        <taxon>Cystobacterineae</taxon>
        <taxon>Archangiaceae</taxon>
        <taxon>Archangium</taxon>
    </lineage>
</organism>
<name>A0ABX9JYV0_9BACT</name>
<proteinExistence type="predicted"/>
<protein>
    <recommendedName>
        <fullName evidence="4">Thioredoxin domain-containing protein</fullName>
    </recommendedName>
</protein>
<comment type="caution">
    <text evidence="2">The sequence shown here is derived from an EMBL/GenBank/DDBJ whole genome shotgun (WGS) entry which is preliminary data.</text>
</comment>
<evidence type="ECO:0000256" key="1">
    <source>
        <dbReference type="SAM" id="SignalP"/>
    </source>
</evidence>